<protein>
    <recommendedName>
        <fullName evidence="8">M23ase beta-sheet core domain-containing protein</fullName>
    </recommendedName>
</protein>
<name>S3BLH9_9BURK</name>
<dbReference type="EMBL" id="ATCF01000002">
    <property type="protein sequence ID" value="EPE02094.1"/>
    <property type="molecule type" value="Genomic_DNA"/>
</dbReference>
<dbReference type="PANTHER" id="PTHR21666:SF288">
    <property type="entry name" value="CELL DIVISION PROTEIN YTFB"/>
    <property type="match status" value="1"/>
</dbReference>
<dbReference type="PANTHER" id="PTHR21666">
    <property type="entry name" value="PEPTIDASE-RELATED"/>
    <property type="match status" value="1"/>
</dbReference>
<proteinExistence type="predicted"/>
<keyword evidence="6" id="KW-0482">Metalloprotease</keyword>
<reference evidence="9 10" key="1">
    <citation type="submission" date="2013-04" db="EMBL/GenBank/DDBJ databases">
        <title>The Genome Sequence of Sutterella wadsworthensis HGA0223.</title>
        <authorList>
            <consortium name="The Broad Institute Genomics Platform"/>
            <person name="Earl A."/>
            <person name="Ward D."/>
            <person name="Feldgarden M."/>
            <person name="Gevers D."/>
            <person name="Schmidt T.M."/>
            <person name="Dover J."/>
            <person name="Dai D."/>
            <person name="Walker B."/>
            <person name="Young S."/>
            <person name="Zeng Q."/>
            <person name="Gargeya S."/>
            <person name="Fitzgerald M."/>
            <person name="Haas B."/>
            <person name="Abouelleil A."/>
            <person name="Allen A.W."/>
            <person name="Alvarado L."/>
            <person name="Arachchi H.M."/>
            <person name="Berlin A.M."/>
            <person name="Chapman S.B."/>
            <person name="Gainer-Dewar J."/>
            <person name="Goldberg J."/>
            <person name="Griggs A."/>
            <person name="Gujja S."/>
            <person name="Hansen M."/>
            <person name="Howarth C."/>
            <person name="Imamovic A."/>
            <person name="Ireland A."/>
            <person name="Larimer J."/>
            <person name="McCowan C."/>
            <person name="Murphy C."/>
            <person name="Pearson M."/>
            <person name="Poon T.W."/>
            <person name="Priest M."/>
            <person name="Roberts A."/>
            <person name="Saif S."/>
            <person name="Shea T."/>
            <person name="Sisk P."/>
            <person name="Sykes S."/>
            <person name="Wortman J."/>
            <person name="Nusbaum C."/>
            <person name="Birren B."/>
        </authorList>
    </citation>
    <scope>NUCLEOTIDE SEQUENCE [LARGE SCALE GENOMIC DNA]</scope>
    <source>
        <strain evidence="9 10">HGA0223</strain>
    </source>
</reference>
<evidence type="ECO:0000256" key="1">
    <source>
        <dbReference type="ARBA" id="ARBA00001947"/>
    </source>
</evidence>
<dbReference type="Proteomes" id="UP000014400">
    <property type="component" value="Unassembled WGS sequence"/>
</dbReference>
<dbReference type="Gene3D" id="3.10.450.350">
    <property type="match status" value="1"/>
</dbReference>
<gene>
    <name evidence="9" type="ORF">HMPREF1476_00028</name>
</gene>
<dbReference type="InterPro" id="IPR016047">
    <property type="entry name" value="M23ase_b-sheet_dom"/>
</dbReference>
<dbReference type="HOGENOM" id="CLU_026846_4_1_4"/>
<evidence type="ECO:0000256" key="4">
    <source>
        <dbReference type="ARBA" id="ARBA00022801"/>
    </source>
</evidence>
<keyword evidence="4" id="KW-0378">Hydrolase</keyword>
<evidence type="ECO:0000259" key="8">
    <source>
        <dbReference type="Pfam" id="PF01551"/>
    </source>
</evidence>
<evidence type="ECO:0000256" key="3">
    <source>
        <dbReference type="ARBA" id="ARBA00022723"/>
    </source>
</evidence>
<evidence type="ECO:0000313" key="9">
    <source>
        <dbReference type="EMBL" id="EPE02094.1"/>
    </source>
</evidence>
<dbReference type="AlphaFoldDB" id="S3BLH9"/>
<evidence type="ECO:0000313" key="10">
    <source>
        <dbReference type="Proteomes" id="UP000014400"/>
    </source>
</evidence>
<feature type="domain" description="M23ase beta-sheet core" evidence="8">
    <location>
        <begin position="328"/>
        <end position="425"/>
    </location>
</feature>
<evidence type="ECO:0000256" key="6">
    <source>
        <dbReference type="ARBA" id="ARBA00023049"/>
    </source>
</evidence>
<keyword evidence="10" id="KW-1185">Reference proteome</keyword>
<evidence type="ECO:0000256" key="2">
    <source>
        <dbReference type="ARBA" id="ARBA00022670"/>
    </source>
</evidence>
<dbReference type="SUPFAM" id="SSF51261">
    <property type="entry name" value="Duplicated hybrid motif"/>
    <property type="match status" value="1"/>
</dbReference>
<dbReference type="InterPro" id="IPR050570">
    <property type="entry name" value="Cell_wall_metabolism_enzyme"/>
</dbReference>
<dbReference type="STRING" id="1203554.HMPREF1476_00028"/>
<keyword evidence="5" id="KW-0862">Zinc</keyword>
<comment type="cofactor">
    <cofactor evidence="1">
        <name>Zn(2+)</name>
        <dbReference type="ChEBI" id="CHEBI:29105"/>
    </cofactor>
</comment>
<accession>S3BLH9</accession>
<dbReference type="Pfam" id="PF01551">
    <property type="entry name" value="Peptidase_M23"/>
    <property type="match status" value="1"/>
</dbReference>
<keyword evidence="3" id="KW-0479">Metal-binding</keyword>
<dbReference type="InterPro" id="IPR011055">
    <property type="entry name" value="Dup_hybrid_motif"/>
</dbReference>
<comment type="caution">
    <text evidence="9">The sequence shown here is derived from an EMBL/GenBank/DDBJ whole genome shotgun (WGS) entry which is preliminary data.</text>
</comment>
<keyword evidence="2" id="KW-0645">Protease</keyword>
<dbReference type="GO" id="GO:0004222">
    <property type="term" value="F:metalloendopeptidase activity"/>
    <property type="evidence" value="ECO:0007669"/>
    <property type="project" value="TreeGrafter"/>
</dbReference>
<organism evidence="9 10">
    <name type="scientific">Sutterella wadsworthensis HGA0223</name>
    <dbReference type="NCBI Taxonomy" id="1203554"/>
    <lineage>
        <taxon>Bacteria</taxon>
        <taxon>Pseudomonadati</taxon>
        <taxon>Pseudomonadota</taxon>
        <taxon>Betaproteobacteria</taxon>
        <taxon>Burkholderiales</taxon>
        <taxon>Sutterellaceae</taxon>
        <taxon>Sutterella</taxon>
    </lineage>
</organism>
<feature type="region of interest" description="Disordered" evidence="7">
    <location>
        <begin position="503"/>
        <end position="526"/>
    </location>
</feature>
<dbReference type="GO" id="GO:0046872">
    <property type="term" value="F:metal ion binding"/>
    <property type="evidence" value="ECO:0007669"/>
    <property type="project" value="UniProtKB-KW"/>
</dbReference>
<dbReference type="eggNOG" id="COG0739">
    <property type="taxonomic scope" value="Bacteria"/>
</dbReference>
<dbReference type="RefSeq" id="WP_016473522.1">
    <property type="nucleotide sequence ID" value="NZ_KE150480.1"/>
</dbReference>
<evidence type="ECO:0000256" key="7">
    <source>
        <dbReference type="SAM" id="MobiDB-lite"/>
    </source>
</evidence>
<dbReference type="PATRIC" id="fig|1203554.3.peg.16"/>
<evidence type="ECO:0000256" key="5">
    <source>
        <dbReference type="ARBA" id="ARBA00022833"/>
    </source>
</evidence>
<dbReference type="CDD" id="cd12797">
    <property type="entry name" value="M23_peptidase"/>
    <property type="match status" value="1"/>
</dbReference>
<feature type="region of interest" description="Disordered" evidence="7">
    <location>
        <begin position="476"/>
        <end position="495"/>
    </location>
</feature>
<dbReference type="Gene3D" id="2.70.70.10">
    <property type="entry name" value="Glucose Permease (Domain IIA)"/>
    <property type="match status" value="1"/>
</dbReference>
<sequence length="526" mass="56622">MPAQTLVAGALARLGRAALTFARSIAVRLGLKPEAVRSRALAAGLLTVGTALSVSLLAALGPALAPHTVEAHPMEIAVAAPDLSSEIGAVSRLGTYTPKHYEISSSDTIFSLFAKLGIHDDQARDYIFTQQRLTPFLAPQPGQHVTAGVSNAGQLEYMRLYLDGAREDNSRTIEVSRIGRELISNVLPFTFSTMETLVSGDAVGNLDATARELHIPESVTDQLRAVWVGADDPVEHLTAGSSLRLVYEKKYADGRFVRNGQLLAAQIVDASGVHEAFWFSDGRGAGSFYTLDGRSASQTFLRVPLDFKDVSSEFAPLRRHPVTGVLRPHNGTDFRAPSGSRILAAADGRVTRVAYEARGYGHYVQIDHGLNRTTLYAHMRRVAKGIRPGVIVKKGDEIGYVGMTGLATGPHLHYELQIDGVQINPATADLPDTENLSAYQLAQLRASAQPLIERFERAALDEGRPSPQALMAKQAQKSAAERDEEADQAANAAGRVRLRPVKIDDLTDSSTQEVGRASIVRTGGHS</sequence>
<dbReference type="GO" id="GO:0006508">
    <property type="term" value="P:proteolysis"/>
    <property type="evidence" value="ECO:0007669"/>
    <property type="project" value="UniProtKB-KW"/>
</dbReference>